<comment type="similarity">
    <text evidence="1">Belongs to the ATP-dependent AMP-binding enzyme family.</text>
</comment>
<dbReference type="Pfam" id="PF00501">
    <property type="entry name" value="AMP-binding"/>
    <property type="match status" value="1"/>
</dbReference>
<dbReference type="Gene3D" id="3.40.50.12780">
    <property type="entry name" value="N-terminal domain of ligase-like"/>
    <property type="match status" value="1"/>
</dbReference>
<sequence>MAPRIYTSAVPDVLLVNTSIFTHLFAARAPGDIGGFPASQSAFIDGPTGTALTRADVLNLALSFGYGIRDHPVTAPFATRGATALIYSANSLAWPVVLFGCAAAGLRSTFANNAYVGRELAHQYGDSGASLVITAEDGIETVRTMFSELGIPRDEGDRRTVVLGRDLRWAGGPAAPGLPGCRGLVTLPDLLVRGKLQREERFEGALAHETVYLCYSSGTTGKPKGVETTHQNMTTILDVMRPFFLSGQSGNRTAIAFLPFYHQYGLCLLLHSPFTLGWSVIIQPKFEPDQFCATIERFKPSFAFVVPPVLVILAQHPAVDKYDLSSVEYMLSAAAPLGADLVEQVKTRLLAKRPPGATCTITQGYGLTETSTATNLLFFGDADQKVGSVGPLCSNLEARIICDEEGTVDAEEGAPGELWVRGKTIMKGYLNNSNATANAIAPDGWFKTGDIVVRDKDAFFYVVDRKKELIKYKGLQVAPAELESVLLTHPDIVDAAVIGVESREQATELPRAYVIHARPQEIESAAGKTAFAQSVAKWIEPRVAKHKLLRGGVAVIDVIPKSAAGKILRRELRELAKQETARGEINTAVRSRL</sequence>
<dbReference type="EMBL" id="JARIHO010000006">
    <property type="protein sequence ID" value="KAJ7359705.1"/>
    <property type="molecule type" value="Genomic_DNA"/>
</dbReference>
<dbReference type="InterPro" id="IPR020845">
    <property type="entry name" value="AMP-binding_CS"/>
</dbReference>
<accession>A0AAD7AJM4</accession>
<evidence type="ECO:0000256" key="2">
    <source>
        <dbReference type="ARBA" id="ARBA00022598"/>
    </source>
</evidence>
<dbReference type="InterPro" id="IPR045851">
    <property type="entry name" value="AMP-bd_C_sf"/>
</dbReference>
<dbReference type="InterPro" id="IPR000873">
    <property type="entry name" value="AMP-dep_synth/lig_dom"/>
</dbReference>
<gene>
    <name evidence="5" type="ORF">DFH08DRAFT_846788</name>
</gene>
<dbReference type="SUPFAM" id="SSF56801">
    <property type="entry name" value="Acetyl-CoA synthetase-like"/>
    <property type="match status" value="1"/>
</dbReference>
<keyword evidence="6" id="KW-1185">Reference proteome</keyword>
<proteinExistence type="inferred from homology"/>
<reference evidence="5" key="1">
    <citation type="submission" date="2023-03" db="EMBL/GenBank/DDBJ databases">
        <title>Massive genome expansion in bonnet fungi (Mycena s.s.) driven by repeated elements and novel gene families across ecological guilds.</title>
        <authorList>
            <consortium name="Lawrence Berkeley National Laboratory"/>
            <person name="Harder C.B."/>
            <person name="Miyauchi S."/>
            <person name="Viragh M."/>
            <person name="Kuo A."/>
            <person name="Thoen E."/>
            <person name="Andreopoulos B."/>
            <person name="Lu D."/>
            <person name="Skrede I."/>
            <person name="Drula E."/>
            <person name="Henrissat B."/>
            <person name="Morin E."/>
            <person name="Kohler A."/>
            <person name="Barry K."/>
            <person name="LaButti K."/>
            <person name="Morin E."/>
            <person name="Salamov A."/>
            <person name="Lipzen A."/>
            <person name="Mereny Z."/>
            <person name="Hegedus B."/>
            <person name="Baldrian P."/>
            <person name="Stursova M."/>
            <person name="Weitz H."/>
            <person name="Taylor A."/>
            <person name="Grigoriev I.V."/>
            <person name="Nagy L.G."/>
            <person name="Martin F."/>
            <person name="Kauserud H."/>
        </authorList>
    </citation>
    <scope>NUCLEOTIDE SEQUENCE</scope>
    <source>
        <strain evidence="5">CBHHK002</strain>
    </source>
</reference>
<dbReference type="Pfam" id="PF13193">
    <property type="entry name" value="AMP-binding_C"/>
    <property type="match status" value="1"/>
</dbReference>
<dbReference type="PROSITE" id="PS00455">
    <property type="entry name" value="AMP_BINDING"/>
    <property type="match status" value="1"/>
</dbReference>
<dbReference type="Proteomes" id="UP001218218">
    <property type="component" value="Unassembled WGS sequence"/>
</dbReference>
<evidence type="ECO:0000256" key="1">
    <source>
        <dbReference type="ARBA" id="ARBA00006432"/>
    </source>
</evidence>
<evidence type="ECO:0000259" key="3">
    <source>
        <dbReference type="Pfam" id="PF00501"/>
    </source>
</evidence>
<evidence type="ECO:0000259" key="4">
    <source>
        <dbReference type="Pfam" id="PF13193"/>
    </source>
</evidence>
<name>A0AAD7AJM4_9AGAR</name>
<dbReference type="AlphaFoldDB" id="A0AAD7AJM4"/>
<dbReference type="PANTHER" id="PTHR24096">
    <property type="entry name" value="LONG-CHAIN-FATTY-ACID--COA LIGASE"/>
    <property type="match status" value="1"/>
</dbReference>
<evidence type="ECO:0000313" key="6">
    <source>
        <dbReference type="Proteomes" id="UP001218218"/>
    </source>
</evidence>
<dbReference type="InterPro" id="IPR025110">
    <property type="entry name" value="AMP-bd_C"/>
</dbReference>
<feature type="domain" description="AMP-dependent synthetase/ligase" evidence="3">
    <location>
        <begin position="49"/>
        <end position="430"/>
    </location>
</feature>
<evidence type="ECO:0000313" key="5">
    <source>
        <dbReference type="EMBL" id="KAJ7359705.1"/>
    </source>
</evidence>
<dbReference type="CDD" id="cd05911">
    <property type="entry name" value="Firefly_Luc_like"/>
    <property type="match status" value="1"/>
</dbReference>
<dbReference type="PANTHER" id="PTHR24096:SF149">
    <property type="entry name" value="AMP-BINDING DOMAIN-CONTAINING PROTEIN-RELATED"/>
    <property type="match status" value="1"/>
</dbReference>
<comment type="caution">
    <text evidence="5">The sequence shown here is derived from an EMBL/GenBank/DDBJ whole genome shotgun (WGS) entry which is preliminary data.</text>
</comment>
<dbReference type="Gene3D" id="3.30.300.30">
    <property type="match status" value="1"/>
</dbReference>
<keyword evidence="2" id="KW-0436">Ligase</keyword>
<feature type="domain" description="AMP-binding enzyme C-terminal" evidence="4">
    <location>
        <begin position="481"/>
        <end position="566"/>
    </location>
</feature>
<dbReference type="GO" id="GO:0016405">
    <property type="term" value="F:CoA-ligase activity"/>
    <property type="evidence" value="ECO:0007669"/>
    <property type="project" value="TreeGrafter"/>
</dbReference>
<dbReference type="InterPro" id="IPR042099">
    <property type="entry name" value="ANL_N_sf"/>
</dbReference>
<organism evidence="5 6">
    <name type="scientific">Mycena albidolilacea</name>
    <dbReference type="NCBI Taxonomy" id="1033008"/>
    <lineage>
        <taxon>Eukaryota</taxon>
        <taxon>Fungi</taxon>
        <taxon>Dikarya</taxon>
        <taxon>Basidiomycota</taxon>
        <taxon>Agaricomycotina</taxon>
        <taxon>Agaricomycetes</taxon>
        <taxon>Agaricomycetidae</taxon>
        <taxon>Agaricales</taxon>
        <taxon>Marasmiineae</taxon>
        <taxon>Mycenaceae</taxon>
        <taxon>Mycena</taxon>
    </lineage>
</organism>
<protein>
    <submittedName>
        <fullName evidence="5">AMP binding protein</fullName>
    </submittedName>
</protein>